<protein>
    <submittedName>
        <fullName evidence="2">Uncharacterized protein</fullName>
    </submittedName>
</protein>
<organism evidence="1 2">
    <name type="scientific">Romanomermis culicivorax</name>
    <name type="common">Nematode worm</name>
    <dbReference type="NCBI Taxonomy" id="13658"/>
    <lineage>
        <taxon>Eukaryota</taxon>
        <taxon>Metazoa</taxon>
        <taxon>Ecdysozoa</taxon>
        <taxon>Nematoda</taxon>
        <taxon>Enoplea</taxon>
        <taxon>Dorylaimia</taxon>
        <taxon>Mermithida</taxon>
        <taxon>Mermithoidea</taxon>
        <taxon>Mermithidae</taxon>
        <taxon>Romanomermis</taxon>
    </lineage>
</organism>
<name>A0A915JP79_ROMCU</name>
<keyword evidence="1" id="KW-1185">Reference proteome</keyword>
<sequence>MNEPNDQAEKIPPKWEHMFSEDRRESNLKDLEAQLIKKKHLNLVQRFRVLTDRNPEDGTPLYYEPK</sequence>
<dbReference type="WBParaSite" id="nRc.2.0.1.t28059-RA">
    <property type="protein sequence ID" value="nRc.2.0.1.t28059-RA"/>
    <property type="gene ID" value="nRc.2.0.1.g28059"/>
</dbReference>
<dbReference type="Proteomes" id="UP000887565">
    <property type="component" value="Unplaced"/>
</dbReference>
<accession>A0A915JP79</accession>
<proteinExistence type="predicted"/>
<dbReference type="AlphaFoldDB" id="A0A915JP79"/>
<evidence type="ECO:0000313" key="2">
    <source>
        <dbReference type="WBParaSite" id="nRc.2.0.1.t28059-RA"/>
    </source>
</evidence>
<evidence type="ECO:0000313" key="1">
    <source>
        <dbReference type="Proteomes" id="UP000887565"/>
    </source>
</evidence>
<reference evidence="2" key="1">
    <citation type="submission" date="2022-11" db="UniProtKB">
        <authorList>
            <consortium name="WormBaseParasite"/>
        </authorList>
    </citation>
    <scope>IDENTIFICATION</scope>
</reference>